<feature type="transmembrane region" description="Helical" evidence="3">
    <location>
        <begin position="28"/>
        <end position="49"/>
    </location>
</feature>
<dbReference type="Pfam" id="PF01933">
    <property type="entry name" value="CofD"/>
    <property type="match status" value="1"/>
</dbReference>
<dbReference type="Gene3D" id="3.40.50.10680">
    <property type="entry name" value="CofD-like domains"/>
    <property type="match status" value="1"/>
</dbReference>
<dbReference type="EMBL" id="JACHGW010000002">
    <property type="protein sequence ID" value="MBB6050257.1"/>
    <property type="molecule type" value="Genomic_DNA"/>
</dbReference>
<dbReference type="PANTHER" id="PTHR30135">
    <property type="entry name" value="UNCHARACTERIZED PROTEIN YVCK-RELATED"/>
    <property type="match status" value="1"/>
</dbReference>
<gene>
    <name evidence="4" type="ORF">HNQ39_002048</name>
</gene>
<evidence type="ECO:0000313" key="5">
    <source>
        <dbReference type="Proteomes" id="UP000520814"/>
    </source>
</evidence>
<comment type="caution">
    <text evidence="4">The sequence shown here is derived from an EMBL/GenBank/DDBJ whole genome shotgun (WGS) entry which is preliminary data.</text>
</comment>
<reference evidence="4 5" key="1">
    <citation type="submission" date="2020-08" db="EMBL/GenBank/DDBJ databases">
        <title>Genomic Encyclopedia of Type Strains, Phase IV (KMG-IV): sequencing the most valuable type-strain genomes for metagenomic binning, comparative biology and taxonomic classification.</title>
        <authorList>
            <person name="Goeker M."/>
        </authorList>
    </citation>
    <scope>NUCLEOTIDE SEQUENCE [LARGE SCALE GENOMIC DNA]</scope>
    <source>
        <strain evidence="4 5">DSM 23562</strain>
    </source>
</reference>
<dbReference type="AlphaFoldDB" id="A0A7W9SP56"/>
<keyword evidence="3" id="KW-0472">Membrane</keyword>
<proteinExistence type="inferred from homology"/>
<evidence type="ECO:0000313" key="4">
    <source>
        <dbReference type="EMBL" id="MBB6050257.1"/>
    </source>
</evidence>
<dbReference type="HAMAP" id="MF_00973">
    <property type="entry name" value="Gluconeogen_factor"/>
    <property type="match status" value="1"/>
</dbReference>
<dbReference type="NCBIfam" id="TIGR01826">
    <property type="entry name" value="CofD_related"/>
    <property type="match status" value="1"/>
</dbReference>
<dbReference type="SUPFAM" id="SSF142338">
    <property type="entry name" value="CofD-like"/>
    <property type="match status" value="1"/>
</dbReference>
<dbReference type="RefSeq" id="WP_184194869.1">
    <property type="nucleotide sequence ID" value="NZ_JACHGW010000002.1"/>
</dbReference>
<comment type="similarity">
    <text evidence="2">Belongs to the gluconeogenesis factor family.</text>
</comment>
<dbReference type="InterPro" id="IPR010119">
    <property type="entry name" value="Gluconeogen_factor"/>
</dbReference>
<dbReference type="PANTHER" id="PTHR30135:SF3">
    <property type="entry name" value="GLUCONEOGENESIS FACTOR-RELATED"/>
    <property type="match status" value="1"/>
</dbReference>
<dbReference type="InterPro" id="IPR038136">
    <property type="entry name" value="CofD-like_dom_sf"/>
</dbReference>
<dbReference type="GO" id="GO:0008360">
    <property type="term" value="P:regulation of cell shape"/>
    <property type="evidence" value="ECO:0007669"/>
    <property type="project" value="UniProtKB-UniRule"/>
</dbReference>
<dbReference type="CDD" id="cd07187">
    <property type="entry name" value="YvcK_like"/>
    <property type="match status" value="1"/>
</dbReference>
<keyword evidence="3" id="KW-1133">Transmembrane helix</keyword>
<comment type="function">
    <text evidence="2">Required for morphogenesis under gluconeogenic growth conditions.</text>
</comment>
<comment type="subcellular location">
    <subcellularLocation>
        <location evidence="2">Cytoplasm</location>
    </subcellularLocation>
</comment>
<evidence type="ECO:0000256" key="1">
    <source>
        <dbReference type="ARBA" id="ARBA00022490"/>
    </source>
</evidence>
<keyword evidence="1 2" id="KW-0963">Cytoplasm</keyword>
<evidence type="ECO:0000256" key="3">
    <source>
        <dbReference type="SAM" id="Phobius"/>
    </source>
</evidence>
<organism evidence="4 5">
    <name type="scientific">Armatimonas rosea</name>
    <dbReference type="NCBI Taxonomy" id="685828"/>
    <lineage>
        <taxon>Bacteria</taxon>
        <taxon>Bacillati</taxon>
        <taxon>Armatimonadota</taxon>
        <taxon>Armatimonadia</taxon>
        <taxon>Armatimonadales</taxon>
        <taxon>Armatimonadaceae</taxon>
        <taxon>Armatimonas</taxon>
    </lineage>
</organism>
<dbReference type="GO" id="GO:0043743">
    <property type="term" value="F:LPPG:FO 2-phospho-L-lactate transferase activity"/>
    <property type="evidence" value="ECO:0007669"/>
    <property type="project" value="InterPro"/>
</dbReference>
<evidence type="ECO:0000256" key="2">
    <source>
        <dbReference type="HAMAP-Rule" id="MF_00973"/>
    </source>
</evidence>
<dbReference type="GO" id="GO:0005737">
    <property type="term" value="C:cytoplasm"/>
    <property type="evidence" value="ECO:0007669"/>
    <property type="project" value="UniProtKB-SubCell"/>
</dbReference>
<keyword evidence="3" id="KW-0812">Transmembrane</keyword>
<dbReference type="Proteomes" id="UP000520814">
    <property type="component" value="Unassembled WGS sequence"/>
</dbReference>
<name>A0A7W9SP56_ARMRO</name>
<sequence>MATPLSSPRKMVVSGVKWLTPGLKVKRFLFLIPIGLIPVVIGVALLINIRNTDYYDWLDRQILTHLHVDIADSHFYLPVGLALIALGLLLILSALIAINRSIVGVISPENLESLPEVIQRKRTLNQGARIVVIGGGTGLSTLLRGLKQYSSNLTAVVTMTDDGGSSGLLQQQLGGMPPPGDIRNCLVALADAEPLMQELFQFRFETRAGDDGLSGHSFGNLLIAAMTQITGDFETAVQKTSEILAIRGRVLPSTVESVALVGLLADGREVTGETRIVKDPAAIEQIKLCPEAPAPPQEVLEAIRDADIVVLGPGSVFTSVIPNLLVGPIAQELAKSRALRMYICNVMTQPGETDGFSASQHLAAIEKHLPQLPPGKKIVDYVLVNDARPSLDAMERYAKTGAEVVAADTDVLQTMGYHPITGKFLSETQLVRHDPERLSRAIFHLWQEHSKGLIKPKRPKPRK</sequence>
<dbReference type="InterPro" id="IPR002882">
    <property type="entry name" value="CofD"/>
</dbReference>
<protein>
    <recommendedName>
        <fullName evidence="2">Putative gluconeogenesis factor</fullName>
    </recommendedName>
</protein>
<feature type="transmembrane region" description="Helical" evidence="3">
    <location>
        <begin position="75"/>
        <end position="98"/>
    </location>
</feature>
<keyword evidence="5" id="KW-1185">Reference proteome</keyword>
<accession>A0A7W9SP56</accession>